<dbReference type="FunFam" id="3.40.50.1970:FF:000001">
    <property type="entry name" value="3-dehydroquinate synthase"/>
    <property type="match status" value="1"/>
</dbReference>
<evidence type="ECO:0000256" key="5">
    <source>
        <dbReference type="ARBA" id="ARBA00005412"/>
    </source>
</evidence>
<dbReference type="PANTHER" id="PTHR43622">
    <property type="entry name" value="3-DEHYDROQUINATE SYNTHASE"/>
    <property type="match status" value="1"/>
</dbReference>
<keyword evidence="8 17" id="KW-0963">Cytoplasm</keyword>
<feature type="binding site" evidence="17">
    <location>
        <begin position="74"/>
        <end position="79"/>
    </location>
    <ligand>
        <name>NAD(+)</name>
        <dbReference type="ChEBI" id="CHEBI:57540"/>
    </ligand>
</feature>
<dbReference type="Gene3D" id="1.20.1090.10">
    <property type="entry name" value="Dehydroquinate synthase-like - alpha domain"/>
    <property type="match status" value="1"/>
</dbReference>
<evidence type="ECO:0000256" key="11">
    <source>
        <dbReference type="ARBA" id="ARBA00022741"/>
    </source>
</evidence>
<dbReference type="RefSeq" id="WP_077428611.1">
    <property type="nucleotide sequence ID" value="NZ_MQAD01000005.1"/>
</dbReference>
<comment type="catalytic activity">
    <reaction evidence="1 17">
        <text>7-phospho-2-dehydro-3-deoxy-D-arabino-heptonate = 3-dehydroquinate + phosphate</text>
        <dbReference type="Rhea" id="RHEA:21968"/>
        <dbReference type="ChEBI" id="CHEBI:32364"/>
        <dbReference type="ChEBI" id="CHEBI:43474"/>
        <dbReference type="ChEBI" id="CHEBI:58394"/>
        <dbReference type="EC" id="4.2.3.4"/>
    </reaction>
</comment>
<dbReference type="Pfam" id="PF24621">
    <property type="entry name" value="DHQS_C"/>
    <property type="match status" value="1"/>
</dbReference>
<evidence type="ECO:0000256" key="17">
    <source>
        <dbReference type="HAMAP-Rule" id="MF_00110"/>
    </source>
</evidence>
<dbReference type="InterPro" id="IPR056179">
    <property type="entry name" value="DHQS_C"/>
</dbReference>
<dbReference type="GO" id="GO:0046872">
    <property type="term" value="F:metal ion binding"/>
    <property type="evidence" value="ECO:0007669"/>
    <property type="project" value="UniProtKB-KW"/>
</dbReference>
<feature type="binding site" evidence="17">
    <location>
        <position position="153"/>
    </location>
    <ligand>
        <name>NAD(+)</name>
        <dbReference type="ChEBI" id="CHEBI:57540"/>
    </ligand>
</feature>
<evidence type="ECO:0000259" key="18">
    <source>
        <dbReference type="Pfam" id="PF01761"/>
    </source>
</evidence>
<keyword evidence="10 17" id="KW-0479">Metal-binding</keyword>
<comment type="function">
    <text evidence="17">Catalyzes the conversion of 3-deoxy-D-arabino-heptulosonate 7-phosphate (DAHP) to dehydroquinate (DHQ).</text>
</comment>
<evidence type="ECO:0000256" key="8">
    <source>
        <dbReference type="ARBA" id="ARBA00022490"/>
    </source>
</evidence>
<dbReference type="AlphaFoldDB" id="A0A1V3FSW3"/>
<evidence type="ECO:0000313" key="21">
    <source>
        <dbReference type="Proteomes" id="UP000188458"/>
    </source>
</evidence>
<dbReference type="GO" id="GO:0008652">
    <property type="term" value="P:amino acid biosynthetic process"/>
    <property type="evidence" value="ECO:0007669"/>
    <property type="project" value="UniProtKB-KW"/>
</dbReference>
<dbReference type="InterPro" id="IPR050071">
    <property type="entry name" value="Dehydroquinate_synthase"/>
</dbReference>
<proteinExistence type="inferred from homology"/>
<dbReference type="Proteomes" id="UP000188458">
    <property type="component" value="Unassembled WGS sequence"/>
</dbReference>
<keyword evidence="14 17" id="KW-0057">Aromatic amino acid biosynthesis</keyword>
<evidence type="ECO:0000256" key="15">
    <source>
        <dbReference type="ARBA" id="ARBA00023239"/>
    </source>
</evidence>
<comment type="cofactor">
    <cofactor evidence="2 17">
        <name>NAD(+)</name>
        <dbReference type="ChEBI" id="CHEBI:57540"/>
    </cofactor>
</comment>
<reference evidence="21" key="1">
    <citation type="submission" date="2016-11" db="EMBL/GenBank/DDBJ databases">
        <title>Draft genome sequence of Anoxybacillus sp. strain 103 isolated from the Qarvajar hot spring in Nagorno-Karabach.</title>
        <authorList>
            <person name="Hovhannisyan P."/>
            <person name="Panosyan H."/>
            <person name="Birkeland N.-K."/>
        </authorList>
    </citation>
    <scope>NUCLEOTIDE SEQUENCE [LARGE SCALE GENOMIC DNA]</scope>
    <source>
        <strain evidence="21">103</strain>
    </source>
</reference>
<comment type="subcellular location">
    <subcellularLocation>
        <location evidence="3 17">Cytoplasm</location>
    </subcellularLocation>
</comment>
<dbReference type="InterPro" id="IPR016037">
    <property type="entry name" value="DHQ_synth_AroB"/>
</dbReference>
<protein>
    <recommendedName>
        <fullName evidence="7 17">3-dehydroquinate synthase</fullName>
        <shortName evidence="17">DHQS</shortName>
        <ecNumber evidence="6 17">4.2.3.4</ecNumber>
    </recommendedName>
</protein>
<accession>A0A1V3FSW3</accession>
<evidence type="ECO:0000256" key="3">
    <source>
        <dbReference type="ARBA" id="ARBA00004496"/>
    </source>
</evidence>
<evidence type="ECO:0000256" key="9">
    <source>
        <dbReference type="ARBA" id="ARBA00022605"/>
    </source>
</evidence>
<dbReference type="PANTHER" id="PTHR43622:SF7">
    <property type="entry name" value="3-DEHYDROQUINATE SYNTHASE, CHLOROPLASTIC"/>
    <property type="match status" value="1"/>
</dbReference>
<dbReference type="CDD" id="cd08195">
    <property type="entry name" value="DHQS"/>
    <property type="match status" value="1"/>
</dbReference>
<feature type="binding site" evidence="17">
    <location>
        <position position="144"/>
    </location>
    <ligand>
        <name>NAD(+)</name>
        <dbReference type="ChEBI" id="CHEBI:57540"/>
    </ligand>
</feature>
<dbReference type="GO" id="GO:0009073">
    <property type="term" value="P:aromatic amino acid family biosynthetic process"/>
    <property type="evidence" value="ECO:0007669"/>
    <property type="project" value="UniProtKB-KW"/>
</dbReference>
<comment type="cofactor">
    <cofactor evidence="17">
        <name>Co(2+)</name>
        <dbReference type="ChEBI" id="CHEBI:48828"/>
    </cofactor>
    <cofactor evidence="17">
        <name>Zn(2+)</name>
        <dbReference type="ChEBI" id="CHEBI:29105"/>
    </cofactor>
    <text evidence="17">Binds 1 divalent metal cation per subunit. Can use either Co(2+) or Zn(2+).</text>
</comment>
<evidence type="ECO:0000256" key="7">
    <source>
        <dbReference type="ARBA" id="ARBA00017684"/>
    </source>
</evidence>
<comment type="caution">
    <text evidence="17">Lacks conserved residue(s) required for the propagation of feature annotation.</text>
</comment>
<evidence type="ECO:0000256" key="1">
    <source>
        <dbReference type="ARBA" id="ARBA00001393"/>
    </source>
</evidence>
<keyword evidence="9 17" id="KW-0028">Amino-acid biosynthesis</keyword>
<dbReference type="GO" id="GO:0003856">
    <property type="term" value="F:3-dehydroquinate synthase activity"/>
    <property type="evidence" value="ECO:0007669"/>
    <property type="project" value="UniProtKB-UniRule"/>
</dbReference>
<dbReference type="InterPro" id="IPR030960">
    <property type="entry name" value="DHQS/DOIS_N"/>
</dbReference>
<dbReference type="Gene3D" id="3.40.50.1970">
    <property type="match status" value="1"/>
</dbReference>
<keyword evidence="16 17" id="KW-0170">Cobalt</keyword>
<evidence type="ECO:0000256" key="4">
    <source>
        <dbReference type="ARBA" id="ARBA00004661"/>
    </source>
</evidence>
<feature type="binding site" evidence="17">
    <location>
        <begin position="132"/>
        <end position="133"/>
    </location>
    <ligand>
        <name>NAD(+)</name>
        <dbReference type="ChEBI" id="CHEBI:57540"/>
    </ligand>
</feature>
<evidence type="ECO:0000256" key="12">
    <source>
        <dbReference type="ARBA" id="ARBA00022833"/>
    </source>
</evidence>
<dbReference type="SUPFAM" id="SSF56796">
    <property type="entry name" value="Dehydroquinate synthase-like"/>
    <property type="match status" value="1"/>
</dbReference>
<comment type="pathway">
    <text evidence="4 17">Metabolic intermediate biosynthesis; chorismate biosynthesis; chorismate from D-erythrose 4-phosphate and phosphoenolpyruvate: step 2/7.</text>
</comment>
<keyword evidence="21" id="KW-1185">Reference proteome</keyword>
<feature type="domain" description="3-dehydroquinate synthase C-terminal" evidence="19">
    <location>
        <begin position="183"/>
        <end position="326"/>
    </location>
</feature>
<name>A0A1V3FSW3_9BACL</name>
<sequence length="378" mass="42660">MMKRIHIDTPSKRYEVVIGNEVLHMIDRVIDRVCPHVTAVLIITDETVASLYLDDVKKTLHQTYDRVYTHIIPSGEEAKSFEQFYACHTAALTNHLDRHSLIVALGGGVVGDLAGFVAATYMRGIRFIQVPTTLLAHDSAVGGKTAINHPLGKNMIGAFYQPELVFYDISLLHTLPEREMRSGFAEIMKHSLIYDRAFFGWLQANVQQLDDLRGDRLQYAIQRGIEIKAAIVAKDEKEQGVRAYLNFGHTLGHALESELGYGVMTHGDAVALGMLFAIFVSERFYNQPLFYSSFRTLFHRYGFPTSLPSHVSPERLLDKMKKDKKAKDKTVRMVLMKEIGTVCVEQISDEQLLRWLYAFAEEGRGKCDSSDSRGNDGK</sequence>
<dbReference type="Pfam" id="PF01761">
    <property type="entry name" value="DHQ_synthase"/>
    <property type="match status" value="1"/>
</dbReference>
<evidence type="ECO:0000256" key="10">
    <source>
        <dbReference type="ARBA" id="ARBA00022723"/>
    </source>
</evidence>
<dbReference type="GO" id="GO:0000166">
    <property type="term" value="F:nucleotide binding"/>
    <property type="evidence" value="ECO:0007669"/>
    <property type="project" value="UniProtKB-KW"/>
</dbReference>
<dbReference type="EC" id="4.2.3.4" evidence="6 17"/>
<dbReference type="EMBL" id="MQAD01000005">
    <property type="protein sequence ID" value="OOE04721.1"/>
    <property type="molecule type" value="Genomic_DNA"/>
</dbReference>
<feature type="binding site" evidence="17">
    <location>
        <position position="266"/>
    </location>
    <ligand>
        <name>Zn(2+)</name>
        <dbReference type="ChEBI" id="CHEBI:29105"/>
    </ligand>
</feature>
<evidence type="ECO:0000256" key="16">
    <source>
        <dbReference type="ARBA" id="ARBA00023285"/>
    </source>
</evidence>
<keyword evidence="12 17" id="KW-0862">Zinc</keyword>
<dbReference type="InterPro" id="IPR030963">
    <property type="entry name" value="DHQ_synth_fam"/>
</dbReference>
<evidence type="ECO:0000256" key="13">
    <source>
        <dbReference type="ARBA" id="ARBA00023027"/>
    </source>
</evidence>
<feature type="binding site" evidence="17">
    <location>
        <position position="249"/>
    </location>
    <ligand>
        <name>Zn(2+)</name>
        <dbReference type="ChEBI" id="CHEBI:29105"/>
    </ligand>
</feature>
<dbReference type="GO" id="GO:0009423">
    <property type="term" value="P:chorismate biosynthetic process"/>
    <property type="evidence" value="ECO:0007669"/>
    <property type="project" value="UniProtKB-UniRule"/>
</dbReference>
<feature type="binding site" evidence="17">
    <location>
        <position position="186"/>
    </location>
    <ligand>
        <name>Zn(2+)</name>
        <dbReference type="ChEBI" id="CHEBI:29105"/>
    </ligand>
</feature>
<feature type="domain" description="3-dehydroquinate synthase N-terminal" evidence="18">
    <location>
        <begin position="71"/>
        <end position="181"/>
    </location>
</feature>
<keyword evidence="13 17" id="KW-0520">NAD</keyword>
<evidence type="ECO:0000256" key="2">
    <source>
        <dbReference type="ARBA" id="ARBA00001911"/>
    </source>
</evidence>
<dbReference type="PIRSF" id="PIRSF001455">
    <property type="entry name" value="DHQ_synth"/>
    <property type="match status" value="1"/>
</dbReference>
<comment type="caution">
    <text evidence="20">The sequence shown here is derived from an EMBL/GenBank/DDBJ whole genome shotgun (WGS) entry which is preliminary data.</text>
</comment>
<evidence type="ECO:0000256" key="14">
    <source>
        <dbReference type="ARBA" id="ARBA00023141"/>
    </source>
</evidence>
<keyword evidence="11 17" id="KW-0547">Nucleotide-binding</keyword>
<evidence type="ECO:0000259" key="19">
    <source>
        <dbReference type="Pfam" id="PF24621"/>
    </source>
</evidence>
<gene>
    <name evidence="17" type="primary">aroB</name>
    <name evidence="20" type="ORF">BO219_04825</name>
</gene>
<dbReference type="NCBIfam" id="TIGR01357">
    <property type="entry name" value="aroB"/>
    <property type="match status" value="1"/>
</dbReference>
<dbReference type="HAMAP" id="MF_00110">
    <property type="entry name" value="DHQ_synthase"/>
    <property type="match status" value="1"/>
</dbReference>
<keyword evidence="15 17" id="KW-0456">Lyase</keyword>
<dbReference type="UniPathway" id="UPA00053">
    <property type="reaction ID" value="UER00085"/>
</dbReference>
<organism evidence="20 21">
    <name type="scientific">Anoxybacillus kestanbolensis</name>
    <dbReference type="NCBI Taxonomy" id="227476"/>
    <lineage>
        <taxon>Bacteria</taxon>
        <taxon>Bacillati</taxon>
        <taxon>Bacillota</taxon>
        <taxon>Bacilli</taxon>
        <taxon>Bacillales</taxon>
        <taxon>Anoxybacillaceae</taxon>
        <taxon>Anoxybacillus</taxon>
    </lineage>
</organism>
<feature type="binding site" evidence="17">
    <location>
        <begin position="108"/>
        <end position="112"/>
    </location>
    <ligand>
        <name>NAD(+)</name>
        <dbReference type="ChEBI" id="CHEBI:57540"/>
    </ligand>
</feature>
<evidence type="ECO:0000256" key="6">
    <source>
        <dbReference type="ARBA" id="ARBA00013031"/>
    </source>
</evidence>
<evidence type="ECO:0000313" key="20">
    <source>
        <dbReference type="EMBL" id="OOE04721.1"/>
    </source>
</evidence>
<dbReference type="GO" id="GO:0005737">
    <property type="term" value="C:cytoplasm"/>
    <property type="evidence" value="ECO:0007669"/>
    <property type="project" value="UniProtKB-SubCell"/>
</dbReference>
<comment type="similarity">
    <text evidence="5 17">Belongs to the sugar phosphate cyclases superfamily. Dehydroquinate synthase family.</text>
</comment>